<evidence type="ECO:0000313" key="3">
    <source>
        <dbReference type="EMBL" id="GAI87693.1"/>
    </source>
</evidence>
<name>X1S468_9ZZZZ</name>
<dbReference type="EMBL" id="BARW01007484">
    <property type="protein sequence ID" value="GAI87693.1"/>
    <property type="molecule type" value="Genomic_DNA"/>
</dbReference>
<gene>
    <name evidence="3" type="ORF">S12H4_15564</name>
</gene>
<dbReference type="Pfam" id="PF04690">
    <property type="entry name" value="YABBY"/>
    <property type="match status" value="1"/>
</dbReference>
<accession>X1S468</accession>
<dbReference type="Gene3D" id="1.10.30.10">
    <property type="entry name" value="High mobility group box domain"/>
    <property type="match status" value="1"/>
</dbReference>
<feature type="compositionally biased region" description="Basic residues" evidence="1">
    <location>
        <begin position="60"/>
        <end position="81"/>
    </location>
</feature>
<dbReference type="AlphaFoldDB" id="X1S468"/>
<feature type="domain" description="YABBY protein C-terminal" evidence="2">
    <location>
        <begin position="7"/>
        <end position="49"/>
    </location>
</feature>
<feature type="region of interest" description="Disordered" evidence="1">
    <location>
        <begin position="27"/>
        <end position="81"/>
    </location>
</feature>
<protein>
    <recommendedName>
        <fullName evidence="2">YABBY protein C-terminal domain-containing protein</fullName>
    </recommendedName>
</protein>
<proteinExistence type="predicted"/>
<sequence length="81" mass="9230">MGGSAKKGGRKLSAFNIFMKQELKKLKSANPGMDHKKAFKQAAQNWSSNKSTFKVGKQSKSSKKSRRKTRRKSRKSRKSRK</sequence>
<dbReference type="SUPFAM" id="SSF47095">
    <property type="entry name" value="HMG-box"/>
    <property type="match status" value="1"/>
</dbReference>
<reference evidence="3" key="1">
    <citation type="journal article" date="2014" name="Front. Microbiol.">
        <title>High frequency of phylogenetically diverse reductive dehalogenase-homologous genes in deep subseafloor sedimentary metagenomes.</title>
        <authorList>
            <person name="Kawai M."/>
            <person name="Futagami T."/>
            <person name="Toyoda A."/>
            <person name="Takaki Y."/>
            <person name="Nishi S."/>
            <person name="Hori S."/>
            <person name="Arai W."/>
            <person name="Tsubouchi T."/>
            <person name="Morono Y."/>
            <person name="Uchiyama I."/>
            <person name="Ito T."/>
            <person name="Fujiyama A."/>
            <person name="Inagaki F."/>
            <person name="Takami H."/>
        </authorList>
    </citation>
    <scope>NUCLEOTIDE SEQUENCE</scope>
    <source>
        <strain evidence="3">Expedition CK06-06</strain>
    </source>
</reference>
<feature type="compositionally biased region" description="Polar residues" evidence="1">
    <location>
        <begin position="42"/>
        <end position="52"/>
    </location>
</feature>
<dbReference type="CDD" id="cd00084">
    <property type="entry name" value="HMG-box_SF"/>
    <property type="match status" value="1"/>
</dbReference>
<evidence type="ECO:0000256" key="1">
    <source>
        <dbReference type="SAM" id="MobiDB-lite"/>
    </source>
</evidence>
<dbReference type="InterPro" id="IPR056775">
    <property type="entry name" value="YABBY_C"/>
</dbReference>
<comment type="caution">
    <text evidence="3">The sequence shown here is derived from an EMBL/GenBank/DDBJ whole genome shotgun (WGS) entry which is preliminary data.</text>
</comment>
<organism evidence="3">
    <name type="scientific">marine sediment metagenome</name>
    <dbReference type="NCBI Taxonomy" id="412755"/>
    <lineage>
        <taxon>unclassified sequences</taxon>
        <taxon>metagenomes</taxon>
        <taxon>ecological metagenomes</taxon>
    </lineage>
</organism>
<evidence type="ECO:0000259" key="2">
    <source>
        <dbReference type="Pfam" id="PF04690"/>
    </source>
</evidence>
<dbReference type="InterPro" id="IPR036910">
    <property type="entry name" value="HMG_box_dom_sf"/>
</dbReference>